<evidence type="ECO:0000313" key="3">
    <source>
        <dbReference type="Proteomes" id="UP000611554"/>
    </source>
</evidence>
<keyword evidence="3" id="KW-1185">Reference proteome</keyword>
<organism evidence="2 3">
    <name type="scientific">Streptosporangium pseudovulgare</name>
    <dbReference type="NCBI Taxonomy" id="35765"/>
    <lineage>
        <taxon>Bacteria</taxon>
        <taxon>Bacillati</taxon>
        <taxon>Actinomycetota</taxon>
        <taxon>Actinomycetes</taxon>
        <taxon>Streptosporangiales</taxon>
        <taxon>Streptosporangiaceae</taxon>
        <taxon>Streptosporangium</taxon>
    </lineage>
</organism>
<gene>
    <name evidence="2" type="ORF">GCM10010140_11580</name>
</gene>
<dbReference type="RefSeq" id="WP_189245386.1">
    <property type="nucleotide sequence ID" value="NZ_BMQJ01000002.1"/>
</dbReference>
<evidence type="ECO:0000313" key="2">
    <source>
        <dbReference type="EMBL" id="GGP84255.1"/>
    </source>
</evidence>
<comment type="caution">
    <text evidence="2">The sequence shown here is derived from an EMBL/GenBank/DDBJ whole genome shotgun (WGS) entry which is preliminary data.</text>
</comment>
<reference evidence="3" key="1">
    <citation type="journal article" date="2019" name="Int. J. Syst. Evol. Microbiol.">
        <title>The Global Catalogue of Microorganisms (GCM) 10K type strain sequencing project: providing services to taxonomists for standard genome sequencing and annotation.</title>
        <authorList>
            <consortium name="The Broad Institute Genomics Platform"/>
            <consortium name="The Broad Institute Genome Sequencing Center for Infectious Disease"/>
            <person name="Wu L."/>
            <person name="Ma J."/>
        </authorList>
    </citation>
    <scope>NUCLEOTIDE SEQUENCE [LARGE SCALE GENOMIC DNA]</scope>
    <source>
        <strain evidence="3">JCM 3115</strain>
    </source>
</reference>
<keyword evidence="1" id="KW-0812">Transmembrane</keyword>
<accession>A0ABQ2QJ55</accession>
<protein>
    <recommendedName>
        <fullName evidence="4">DUF4179 domain-containing protein</fullName>
    </recommendedName>
</protein>
<proteinExistence type="predicted"/>
<keyword evidence="1" id="KW-1133">Transmembrane helix</keyword>
<sequence>MNSDVRQLREMLQAHDPARRVHPDASSLPVIAQRIIDETARPPRTAVRRWSARRWLVAVSVTAVVTGAALAVTVVMPPDDVGSMQMGATRALAFTEDGDYVDVRIMDPDADPRRYRQDFTARGLNVDLQMKAVSPSLAGKMISVSSPARLVTYGSDGGFEVRDTDEKNVRIEGIEDESGCGDMWCQAGVRIPVGLRLPITIVFGRPARPGERYEITGDPTARGEVLEGLTLRNRTVAEVEALLRQRHTTVETYYQAPPPPSPGSGGWDFSEHVIRSRDVPGTWYVHEAFGGHDRNTVSLVVDSRPR</sequence>
<keyword evidence="1" id="KW-0472">Membrane</keyword>
<dbReference type="EMBL" id="BMQJ01000002">
    <property type="protein sequence ID" value="GGP84255.1"/>
    <property type="molecule type" value="Genomic_DNA"/>
</dbReference>
<evidence type="ECO:0000256" key="1">
    <source>
        <dbReference type="SAM" id="Phobius"/>
    </source>
</evidence>
<evidence type="ECO:0008006" key="4">
    <source>
        <dbReference type="Google" id="ProtNLM"/>
    </source>
</evidence>
<name>A0ABQ2QJ55_9ACTN</name>
<feature type="transmembrane region" description="Helical" evidence="1">
    <location>
        <begin position="55"/>
        <end position="76"/>
    </location>
</feature>
<dbReference type="Proteomes" id="UP000611554">
    <property type="component" value="Unassembled WGS sequence"/>
</dbReference>